<comment type="caution">
    <text evidence="3">The sequence shown here is derived from an EMBL/GenBank/DDBJ whole genome shotgun (WGS) entry which is preliminary data.</text>
</comment>
<organism evidence="3 4">
    <name type="scientific">Bacillus cereus</name>
    <dbReference type="NCBI Taxonomy" id="1396"/>
    <lineage>
        <taxon>Bacteria</taxon>
        <taxon>Bacillati</taxon>
        <taxon>Bacillota</taxon>
        <taxon>Bacilli</taxon>
        <taxon>Bacillales</taxon>
        <taxon>Bacillaceae</taxon>
        <taxon>Bacillus</taxon>
        <taxon>Bacillus cereus group</taxon>
    </lineage>
</organism>
<feature type="domain" description="HTH merR-type" evidence="2">
    <location>
        <begin position="154"/>
        <end position="205"/>
    </location>
</feature>
<gene>
    <name evidence="3" type="ORF">H7U08_07030</name>
</gene>
<name>A0AAW4QSK2_BACCE</name>
<evidence type="ECO:0000259" key="2">
    <source>
        <dbReference type="Pfam" id="PF13411"/>
    </source>
</evidence>
<dbReference type="SUPFAM" id="SSF46955">
    <property type="entry name" value="Putative DNA-binding domain"/>
    <property type="match status" value="1"/>
</dbReference>
<dbReference type="RefSeq" id="WP_046945811.1">
    <property type="nucleotide sequence ID" value="NZ_JACLPZ010000005.1"/>
</dbReference>
<evidence type="ECO:0000256" key="1">
    <source>
        <dbReference type="SAM" id="MobiDB-lite"/>
    </source>
</evidence>
<dbReference type="InterPro" id="IPR000551">
    <property type="entry name" value="MerR-type_HTH_dom"/>
</dbReference>
<feature type="region of interest" description="Disordered" evidence="1">
    <location>
        <begin position="204"/>
        <end position="227"/>
    </location>
</feature>
<evidence type="ECO:0000313" key="3">
    <source>
        <dbReference type="EMBL" id="MBY0036329.1"/>
    </source>
</evidence>
<reference evidence="3" key="1">
    <citation type="submission" date="2020-08" db="EMBL/GenBank/DDBJ databases">
        <title>Fungal Genomes of the International Space Station.</title>
        <authorList>
            <person name="Seuylemezian A."/>
            <person name="Singh N.K."/>
            <person name="Wood J."/>
            <person name="Venkateswaran K."/>
        </authorList>
    </citation>
    <scope>NUCLEOTIDE SEQUENCE</scope>
    <source>
        <strain evidence="3">I2-B2</strain>
    </source>
</reference>
<dbReference type="Gene3D" id="1.10.1660.10">
    <property type="match status" value="1"/>
</dbReference>
<dbReference type="InterPro" id="IPR009061">
    <property type="entry name" value="DNA-bd_dom_put_sf"/>
</dbReference>
<dbReference type="Proteomes" id="UP001197806">
    <property type="component" value="Unassembled WGS sequence"/>
</dbReference>
<proteinExistence type="predicted"/>
<dbReference type="Pfam" id="PF13411">
    <property type="entry name" value="MerR_1"/>
    <property type="match status" value="1"/>
</dbReference>
<dbReference type="GO" id="GO:0006355">
    <property type="term" value="P:regulation of DNA-templated transcription"/>
    <property type="evidence" value="ECO:0007669"/>
    <property type="project" value="InterPro"/>
</dbReference>
<accession>A0AAW4QSK2</accession>
<protein>
    <submittedName>
        <fullName evidence="3">MerR family transcriptional regulator</fullName>
    </submittedName>
</protein>
<dbReference type="AlphaFoldDB" id="A0AAW4QSK2"/>
<dbReference type="EMBL" id="JACLPZ010000005">
    <property type="protein sequence ID" value="MBY0036329.1"/>
    <property type="molecule type" value="Genomic_DNA"/>
</dbReference>
<dbReference type="GO" id="GO:0003677">
    <property type="term" value="F:DNA binding"/>
    <property type="evidence" value="ECO:0007669"/>
    <property type="project" value="InterPro"/>
</dbReference>
<sequence>MLNEFRHLGEGLTVIYCPDTQTKQVKRVYIDTEDFQKVDGAVKGEWKSWKREGTKFIGGIDINRKALSLSRFIMGVNDKLRHVVNLTDNPYDLRKCNLTVIPCGDKQKSDVRNRLEVLKYKVPPLSRNNKEESQPITKQLALEDSENIKRVKRSEVAKTLGIGTSTINYWIGRYNLSVKKDRKGYTILDDELIARLKEIKEAKETTHSTKKTEIKKEDSEKQPNPRKEDIRIMKDYKTNDYLLVEIESAGTLSEIKRFNKQQIEQLAKSFSNIFS</sequence>
<evidence type="ECO:0000313" key="4">
    <source>
        <dbReference type="Proteomes" id="UP001197806"/>
    </source>
</evidence>